<gene>
    <name evidence="1" type="ORF">KOW79_004731</name>
</gene>
<evidence type="ECO:0000313" key="2">
    <source>
        <dbReference type="Proteomes" id="UP000824219"/>
    </source>
</evidence>
<sequence length="59" mass="6975">MRAEDVLFLQCTLQHPEELSGALIHVAKHLANLKFRVWEKMQDTVQYRIKNENKLVRAN</sequence>
<keyword evidence="2" id="KW-1185">Reference proteome</keyword>
<dbReference type="OrthoDB" id="654191at2759"/>
<dbReference type="EMBL" id="JAHKSW010000006">
    <property type="protein sequence ID" value="KAG7330762.1"/>
    <property type="molecule type" value="Genomic_DNA"/>
</dbReference>
<comment type="caution">
    <text evidence="1">The sequence shown here is derived from an EMBL/GenBank/DDBJ whole genome shotgun (WGS) entry which is preliminary data.</text>
</comment>
<evidence type="ECO:0000313" key="1">
    <source>
        <dbReference type="EMBL" id="KAG7330762.1"/>
    </source>
</evidence>
<accession>A0A9D3NYC5</accession>
<organism evidence="1 2">
    <name type="scientific">Hemibagrus wyckioides</name>
    <dbReference type="NCBI Taxonomy" id="337641"/>
    <lineage>
        <taxon>Eukaryota</taxon>
        <taxon>Metazoa</taxon>
        <taxon>Chordata</taxon>
        <taxon>Craniata</taxon>
        <taxon>Vertebrata</taxon>
        <taxon>Euteleostomi</taxon>
        <taxon>Actinopterygii</taxon>
        <taxon>Neopterygii</taxon>
        <taxon>Teleostei</taxon>
        <taxon>Ostariophysi</taxon>
        <taxon>Siluriformes</taxon>
        <taxon>Bagridae</taxon>
        <taxon>Hemibagrus</taxon>
    </lineage>
</organism>
<protein>
    <submittedName>
        <fullName evidence="1">Uncharacterized protein</fullName>
    </submittedName>
</protein>
<dbReference type="AlphaFoldDB" id="A0A9D3NYC5"/>
<dbReference type="Proteomes" id="UP000824219">
    <property type="component" value="Linkage Group LG06"/>
</dbReference>
<reference evidence="1 2" key="1">
    <citation type="submission" date="2021-06" db="EMBL/GenBank/DDBJ databases">
        <title>Chromosome-level genome assembly of the red-tail catfish (Hemibagrus wyckioides).</title>
        <authorList>
            <person name="Shao F."/>
        </authorList>
    </citation>
    <scope>NUCLEOTIDE SEQUENCE [LARGE SCALE GENOMIC DNA]</scope>
    <source>
        <strain evidence="1">EC202008001</strain>
        <tissue evidence="1">Blood</tissue>
    </source>
</reference>
<proteinExistence type="predicted"/>
<name>A0A9D3NYC5_9TELE</name>